<reference evidence="2" key="1">
    <citation type="submission" date="2017-07" db="EMBL/GenBank/DDBJ databases">
        <title>Characterisation of Six Novel Gammapapillomavirus Types Isolated From Penile Swabs.</title>
        <authorList>
            <person name="Murahwa A.T."/>
            <person name="Mbulawa Z.Z.A."/>
            <person name="Williamson A.-L."/>
            <person name="Meiring T.L."/>
        </authorList>
    </citation>
    <scope>NUCLEOTIDE SEQUENCE</scope>
    <source>
        <strain evidence="2">CT04_15</strain>
    </source>
</reference>
<evidence type="ECO:0000256" key="1">
    <source>
        <dbReference type="SAM" id="MobiDB-lite"/>
    </source>
</evidence>
<proteinExistence type="predicted"/>
<protein>
    <submittedName>
        <fullName evidence="2">E4</fullName>
    </submittedName>
</protein>
<sequence>MDCISMIMQEKEIIFSCLHLMQKSMVKQESGLLNTKQKLFPLLLPAPPNHQPVGSRSGTPPTRPQQPAKKSLSDELKALADKAPTTHRRAVNWGDFYHENDKENQAPEDILTESDTDNKHHLRPLLEKWEYDIQQFKQQVLRDLDDLSRKLGIHLSSS</sequence>
<dbReference type="EMBL" id="MF509818">
    <property type="protein sequence ID" value="AVY53533.1"/>
    <property type="molecule type" value="Genomic_DNA"/>
</dbReference>
<organism evidence="2">
    <name type="scientific">Human papillomavirus type 213</name>
    <dbReference type="NCBI Taxonomy" id="2060137"/>
    <lineage>
        <taxon>Viruses</taxon>
        <taxon>Monodnaviria</taxon>
        <taxon>Shotokuvirae</taxon>
        <taxon>Cossaviricota</taxon>
        <taxon>Papovaviricetes</taxon>
        <taxon>Zurhausenvirales</taxon>
        <taxon>Papillomaviridae</taxon>
    </lineage>
</organism>
<feature type="compositionally biased region" description="Basic and acidic residues" evidence="1">
    <location>
        <begin position="71"/>
        <end position="80"/>
    </location>
</feature>
<accession>A0A2R4QL90</accession>
<name>A0A2R4QL90_9PAPI</name>
<feature type="compositionally biased region" description="Basic and acidic residues" evidence="1">
    <location>
        <begin position="96"/>
        <end position="105"/>
    </location>
</feature>
<gene>
    <name evidence="2" type="primary">E4</name>
</gene>
<feature type="region of interest" description="Disordered" evidence="1">
    <location>
        <begin position="43"/>
        <end position="116"/>
    </location>
</feature>
<evidence type="ECO:0000313" key="2">
    <source>
        <dbReference type="EMBL" id="AVY53533.1"/>
    </source>
</evidence>